<gene>
    <name evidence="9" type="ORF">FAZ95_30910</name>
</gene>
<dbReference type="EMBL" id="CP040078">
    <property type="protein sequence ID" value="QCP53456.1"/>
    <property type="molecule type" value="Genomic_DNA"/>
</dbReference>
<evidence type="ECO:0000313" key="9">
    <source>
        <dbReference type="EMBL" id="QCP53456.1"/>
    </source>
</evidence>
<dbReference type="InterPro" id="IPR049453">
    <property type="entry name" value="Memb_transporter_dom"/>
</dbReference>
<protein>
    <submittedName>
        <fullName evidence="9">FUSC family protein</fullName>
    </submittedName>
</protein>
<reference evidence="9 10" key="1">
    <citation type="submission" date="2019-05" db="EMBL/GenBank/DDBJ databases">
        <title>Burkholderia sp. DHOD12, isolated from subtropical forest soil.</title>
        <authorList>
            <person name="Gao Z.-H."/>
            <person name="Qiu L.-H."/>
        </authorList>
    </citation>
    <scope>NUCLEOTIDE SEQUENCE [LARGE SCALE GENOMIC DNA]</scope>
    <source>
        <strain evidence="9 10">DHOD12</strain>
    </source>
</reference>
<dbReference type="Proteomes" id="UP000298656">
    <property type="component" value="Chromosome 2"/>
</dbReference>
<comment type="similarity">
    <text evidence="6">Belongs to the YccS/YhfK family.</text>
</comment>
<dbReference type="KEGG" id="tvl:FAZ95_30910"/>
<accession>A0A4P8IYE0</accession>
<feature type="transmembrane region" description="Helical" evidence="7">
    <location>
        <begin position="89"/>
        <end position="122"/>
    </location>
</feature>
<feature type="transmembrane region" description="Helical" evidence="7">
    <location>
        <begin position="155"/>
        <end position="180"/>
    </location>
</feature>
<evidence type="ECO:0000256" key="7">
    <source>
        <dbReference type="SAM" id="Phobius"/>
    </source>
</evidence>
<keyword evidence="4 7" id="KW-1133">Transmembrane helix</keyword>
<keyword evidence="10" id="KW-1185">Reference proteome</keyword>
<feature type="transmembrane region" description="Helical" evidence="7">
    <location>
        <begin position="446"/>
        <end position="474"/>
    </location>
</feature>
<evidence type="ECO:0000256" key="6">
    <source>
        <dbReference type="ARBA" id="ARBA00043993"/>
    </source>
</evidence>
<evidence type="ECO:0000256" key="2">
    <source>
        <dbReference type="ARBA" id="ARBA00022475"/>
    </source>
</evidence>
<evidence type="ECO:0000256" key="1">
    <source>
        <dbReference type="ARBA" id="ARBA00004651"/>
    </source>
</evidence>
<keyword evidence="3 7" id="KW-0812">Transmembrane</keyword>
<evidence type="ECO:0000313" key="10">
    <source>
        <dbReference type="Proteomes" id="UP000298656"/>
    </source>
</evidence>
<feature type="transmembrane region" description="Helical" evidence="7">
    <location>
        <begin position="512"/>
        <end position="530"/>
    </location>
</feature>
<evidence type="ECO:0000256" key="4">
    <source>
        <dbReference type="ARBA" id="ARBA00022989"/>
    </source>
</evidence>
<proteinExistence type="inferred from homology"/>
<name>A0A4P8IYE0_9BURK</name>
<dbReference type="OrthoDB" id="138020at2"/>
<organism evidence="9 10">
    <name type="scientific">Trinickia violacea</name>
    <dbReference type="NCBI Taxonomy" id="2571746"/>
    <lineage>
        <taxon>Bacteria</taxon>
        <taxon>Pseudomonadati</taxon>
        <taxon>Pseudomonadota</taxon>
        <taxon>Betaproteobacteria</taxon>
        <taxon>Burkholderiales</taxon>
        <taxon>Burkholderiaceae</taxon>
        <taxon>Trinickia</taxon>
    </lineage>
</organism>
<dbReference type="Pfam" id="PF13515">
    <property type="entry name" value="FUSC_2"/>
    <property type="match status" value="1"/>
</dbReference>
<keyword evidence="2" id="KW-1003">Cell membrane</keyword>
<feature type="domain" description="Integral membrane bound transporter" evidence="8">
    <location>
        <begin position="401"/>
        <end position="525"/>
    </location>
</feature>
<dbReference type="PANTHER" id="PTHR30509:SF9">
    <property type="entry name" value="MULTIDRUG RESISTANCE PROTEIN MDTO"/>
    <property type="match status" value="1"/>
</dbReference>
<feature type="transmembrane region" description="Helical" evidence="7">
    <location>
        <begin position="60"/>
        <end position="77"/>
    </location>
</feature>
<dbReference type="GO" id="GO:0005886">
    <property type="term" value="C:plasma membrane"/>
    <property type="evidence" value="ECO:0007669"/>
    <property type="project" value="UniProtKB-SubCell"/>
</dbReference>
<dbReference type="AlphaFoldDB" id="A0A4P8IYE0"/>
<evidence type="ECO:0000256" key="3">
    <source>
        <dbReference type="ARBA" id="ARBA00022692"/>
    </source>
</evidence>
<evidence type="ECO:0000256" key="5">
    <source>
        <dbReference type="ARBA" id="ARBA00023136"/>
    </source>
</evidence>
<evidence type="ECO:0000259" key="8">
    <source>
        <dbReference type="Pfam" id="PF13515"/>
    </source>
</evidence>
<dbReference type="PANTHER" id="PTHR30509">
    <property type="entry name" value="P-HYDROXYBENZOIC ACID EFFLUX PUMP SUBUNIT-RELATED"/>
    <property type="match status" value="1"/>
</dbReference>
<keyword evidence="5 7" id="KW-0472">Membrane</keyword>
<comment type="subcellular location">
    <subcellularLocation>
        <location evidence="1">Cell membrane</location>
        <topology evidence="1">Multi-pass membrane protein</topology>
    </subcellularLocation>
</comment>
<feature type="transmembrane region" description="Helical" evidence="7">
    <location>
        <begin position="481"/>
        <end position="500"/>
    </location>
</feature>
<sequence>MSSLPRRHPAINAMVQAWSRLRPSWLVYFSIEEASLSEGLRAAFAATAMLLLGKWLNNPLFAWAAIGAFWTCLADAAESPRRRLASMGGFALLSTLCGGITAFASGAGIPYAVAAVFAFSALAGLTTIFSSAAYQVALLAAVACIVLVDKPQHDLAAAAPLLTIYFSGCVFATLLSFTVWRIHPFAPSRYALRLAYARLSELARDCARLIEASHADAGDWARHATEVRAQARAAIEAAYRSLLSMPQARIDGAKAYQNLSFAAADAESVFGYLIAISNAAEYAHYGPLRRTRAARCLLAMGGVLYRMGERFEVPSADYPVSLRQRLPALSRKLATPAEQNLSLPPMPADQGSGGTVRYEEPWPIALRHTLLANWERLKQNASFESLGVRHAVRLAVATTAAYAAVKLLHMPSGYWATMATLVVLQPSNGNTWMRGLERAAGSAAGAALAAAIGLLVQTPLAISLVVFPLVCLTVSLRRVSYGLYALFLTPSFVLVADFAAPASELGYAVARLENNVLGCLFALLVTYLLWPKRDTGDLKSAVADAVRNNLAYLIAALHETPATFAACEAARRSAGLASNKAEDLLKLARLEPLRRTDGLRNAKATLEVLRRIAGTSTRLRMSRQTSASSQALGDWIAASSEEIARGLSGHAPASAHVPYPIADLGAAEADVVNEVTQLWHLVMQDHAAANWSDPLKPRRA</sequence>